<dbReference type="GO" id="GO:0071897">
    <property type="term" value="P:DNA biosynthetic process"/>
    <property type="evidence" value="ECO:0007669"/>
    <property type="project" value="UniProtKB-KW"/>
</dbReference>
<dbReference type="Pfam" id="PF12637">
    <property type="entry name" value="TSCPD"/>
    <property type="match status" value="1"/>
</dbReference>
<feature type="domain" description="TSCPD" evidence="6">
    <location>
        <begin position="5"/>
        <end position="78"/>
    </location>
</feature>
<sequence length="106" mass="10908">MFTFTPAGVCAKQMQFDIDAGGKLADVRFTGGCPGNLEAISRLLEGMEAGEAVSRLTGITCGKKPTSCPDQLARAVRKVLDGEGDSMRARPAGAASLGFGLGNPFA</sequence>
<proteinExistence type="inferred from homology"/>
<gene>
    <name evidence="7" type="ordered locus">Dde_1149</name>
</gene>
<evidence type="ECO:0000313" key="7">
    <source>
        <dbReference type="EMBL" id="ABB37950.1"/>
    </source>
</evidence>
<dbReference type="KEGG" id="dde:Dde_1149"/>
<evidence type="ECO:0000259" key="6">
    <source>
        <dbReference type="Pfam" id="PF12637"/>
    </source>
</evidence>
<dbReference type="HOGENOM" id="CLU_176133_0_0_7"/>
<evidence type="ECO:0000256" key="1">
    <source>
        <dbReference type="ARBA" id="ARBA00007405"/>
    </source>
</evidence>
<evidence type="ECO:0000256" key="5">
    <source>
        <dbReference type="ARBA" id="ARBA00047754"/>
    </source>
</evidence>
<name>Q313E6_OLEA2</name>
<evidence type="ECO:0000313" key="8">
    <source>
        <dbReference type="Proteomes" id="UP000002710"/>
    </source>
</evidence>
<dbReference type="GO" id="GO:0004748">
    <property type="term" value="F:ribonucleoside-diphosphate reductase activity, thioredoxin disulfide as acceptor"/>
    <property type="evidence" value="ECO:0007669"/>
    <property type="project" value="UniProtKB-EC"/>
</dbReference>
<reference evidence="7 8" key="1">
    <citation type="journal article" date="2011" name="J. Bacteriol.">
        <title>Complete genome sequence and updated annotation of Desulfovibrio alaskensis G20.</title>
        <authorList>
            <person name="Hauser L.J."/>
            <person name="Land M.L."/>
            <person name="Brown S.D."/>
            <person name="Larimer F."/>
            <person name="Keller K.L."/>
            <person name="Rapp-Giles B.J."/>
            <person name="Price M.N."/>
            <person name="Lin M."/>
            <person name="Bruce D.C."/>
            <person name="Detter J.C."/>
            <person name="Tapia R."/>
            <person name="Han C.S."/>
            <person name="Goodwin L.A."/>
            <person name="Cheng J.F."/>
            <person name="Pitluck S."/>
            <person name="Copeland A."/>
            <person name="Lucas S."/>
            <person name="Nolan M."/>
            <person name="Lapidus A.L."/>
            <person name="Palumbo A.V."/>
            <person name="Wall J.D."/>
        </authorList>
    </citation>
    <scope>NUCLEOTIDE SEQUENCE [LARGE SCALE GENOMIC DNA]</scope>
    <source>
        <strain evidence="8">ATCC BAA 1058 / DSM 17464 / G20</strain>
    </source>
</reference>
<protein>
    <recommendedName>
        <fullName evidence="2">ribonucleoside-diphosphate reductase</fullName>
        <ecNumber evidence="2">1.17.4.1</ecNumber>
    </recommendedName>
</protein>
<keyword evidence="3" id="KW-0237">DNA synthesis</keyword>
<dbReference type="NCBIfam" id="TIGR03905">
    <property type="entry name" value="TIGR03905_4_Cys"/>
    <property type="match status" value="1"/>
</dbReference>
<evidence type="ECO:0000256" key="4">
    <source>
        <dbReference type="ARBA" id="ARBA00022741"/>
    </source>
</evidence>
<keyword evidence="4" id="KW-0547">Nucleotide-binding</keyword>
<dbReference type="GO" id="GO:0000166">
    <property type="term" value="F:nucleotide binding"/>
    <property type="evidence" value="ECO:0007669"/>
    <property type="project" value="UniProtKB-KW"/>
</dbReference>
<comment type="similarity">
    <text evidence="1">Belongs to the ribonucleoside diphosphate reductase class-2 family.</text>
</comment>
<dbReference type="AlphaFoldDB" id="Q313E6"/>
<dbReference type="EMBL" id="CP000112">
    <property type="protein sequence ID" value="ABB37950.1"/>
    <property type="molecule type" value="Genomic_DNA"/>
</dbReference>
<dbReference type="RefSeq" id="WP_011367171.1">
    <property type="nucleotide sequence ID" value="NC_007519.1"/>
</dbReference>
<keyword evidence="8" id="KW-1185">Reference proteome</keyword>
<dbReference type="Proteomes" id="UP000002710">
    <property type="component" value="Chromosome"/>
</dbReference>
<evidence type="ECO:0000256" key="2">
    <source>
        <dbReference type="ARBA" id="ARBA00012274"/>
    </source>
</evidence>
<dbReference type="InterPro" id="IPR024434">
    <property type="entry name" value="TSCPD_dom"/>
</dbReference>
<dbReference type="EC" id="1.17.4.1" evidence="2"/>
<evidence type="ECO:0000256" key="3">
    <source>
        <dbReference type="ARBA" id="ARBA00022634"/>
    </source>
</evidence>
<comment type="catalytic activity">
    <reaction evidence="5">
        <text>a 2'-deoxyribonucleoside 5'-diphosphate + [thioredoxin]-disulfide + H2O = a ribonucleoside 5'-diphosphate + [thioredoxin]-dithiol</text>
        <dbReference type="Rhea" id="RHEA:23252"/>
        <dbReference type="Rhea" id="RHEA-COMP:10698"/>
        <dbReference type="Rhea" id="RHEA-COMP:10700"/>
        <dbReference type="ChEBI" id="CHEBI:15377"/>
        <dbReference type="ChEBI" id="CHEBI:29950"/>
        <dbReference type="ChEBI" id="CHEBI:50058"/>
        <dbReference type="ChEBI" id="CHEBI:57930"/>
        <dbReference type="ChEBI" id="CHEBI:73316"/>
        <dbReference type="EC" id="1.17.4.1"/>
    </reaction>
</comment>
<accession>Q313E6</accession>
<organism evidence="7 8">
    <name type="scientific">Oleidesulfovibrio alaskensis (strain ATCC BAA-1058 / DSM 17464 / G20)</name>
    <name type="common">Desulfovibrio alaskensis</name>
    <dbReference type="NCBI Taxonomy" id="207559"/>
    <lineage>
        <taxon>Bacteria</taxon>
        <taxon>Pseudomonadati</taxon>
        <taxon>Thermodesulfobacteriota</taxon>
        <taxon>Desulfovibrionia</taxon>
        <taxon>Desulfovibrionales</taxon>
        <taxon>Desulfovibrionaceae</taxon>
        <taxon>Oleidesulfovibrio</taxon>
    </lineage>
</organism>
<dbReference type="STRING" id="207559.Dde_1149"/>
<dbReference type="eggNOG" id="ENOG5032YE7">
    <property type="taxonomic scope" value="Bacteria"/>
</dbReference>
<dbReference type="InterPro" id="IPR023806">
    <property type="entry name" value="CHP03905"/>
</dbReference>